<sequence>MKRTNAKDCISQMKRQCIETSDGTARPPSIQKLAGNVITEDDIASKNSVKEKNTLVIPDILSVPLVSRVDVQTPTYVFFDLETTGLARNSHITQIAAIRGSSSFSRYVIPEIPISAPASSITGLTFSNNQLKLHGQPVKAIPIRKALDDFVRFLGGKKPVVLVAHNCRSYDSHVLYHAARASGADVSIEKCLAGYLDTLPLFRACFKGLKSYRQEDLYRSIFNSDYNSHNALADVKALQKLFSRVKRKIDVLDYSFKYSFIKALHTHGLQKIRNMNTYYPLLMQGAISQKIAERAAASGLALTHLKVAYDKCGTEGVRTVLSQITSSGNPRVTNCSVTIDKICQYLVNN</sequence>
<evidence type="ECO:0000256" key="4">
    <source>
        <dbReference type="ARBA" id="ARBA00022801"/>
    </source>
</evidence>
<evidence type="ECO:0000256" key="7">
    <source>
        <dbReference type="ARBA" id="ARBA00025769"/>
    </source>
</evidence>
<comment type="caution">
    <text evidence="9">The sequence shown here is derived from an EMBL/GenBank/DDBJ whole genome shotgun (WGS) entry which is preliminary data.</text>
</comment>
<dbReference type="SUPFAM" id="SSF53098">
    <property type="entry name" value="Ribonuclease H-like"/>
    <property type="match status" value="1"/>
</dbReference>
<dbReference type="EMBL" id="JAXCGZ010021214">
    <property type="protein sequence ID" value="KAK7056564.1"/>
    <property type="molecule type" value="Genomic_DNA"/>
</dbReference>
<gene>
    <name evidence="9" type="ORF">SK128_013800</name>
</gene>
<evidence type="ECO:0000256" key="6">
    <source>
        <dbReference type="ARBA" id="ARBA00022842"/>
    </source>
</evidence>
<dbReference type="GO" id="GO:0046872">
    <property type="term" value="F:metal ion binding"/>
    <property type="evidence" value="ECO:0007669"/>
    <property type="project" value="UniProtKB-KW"/>
</dbReference>
<feature type="domain" description="Exonuclease" evidence="8">
    <location>
        <begin position="75"/>
        <end position="251"/>
    </location>
</feature>
<dbReference type="PANTHER" id="PTHR13058">
    <property type="entry name" value="THREE PRIME REPAIR EXONUCLEASE 1, 2"/>
    <property type="match status" value="1"/>
</dbReference>
<keyword evidence="4" id="KW-0378">Hydrolase</keyword>
<keyword evidence="3" id="KW-0479">Metal-binding</keyword>
<proteinExistence type="inferred from homology"/>
<evidence type="ECO:0000256" key="1">
    <source>
        <dbReference type="ARBA" id="ARBA00001946"/>
    </source>
</evidence>
<comment type="similarity">
    <text evidence="7">Belongs to the exonuclease superfamily. TREX family.</text>
</comment>
<keyword evidence="2" id="KW-0540">Nuclease</keyword>
<keyword evidence="6" id="KW-0460">Magnesium</keyword>
<dbReference type="InterPro" id="IPR013520">
    <property type="entry name" value="Ribonucl_H"/>
</dbReference>
<dbReference type="GO" id="GO:0003676">
    <property type="term" value="F:nucleic acid binding"/>
    <property type="evidence" value="ECO:0007669"/>
    <property type="project" value="InterPro"/>
</dbReference>
<dbReference type="PANTHER" id="PTHR13058:SF22">
    <property type="entry name" value="EXODEOXYRIBONUCLEASE III"/>
    <property type="match status" value="1"/>
</dbReference>
<evidence type="ECO:0000256" key="3">
    <source>
        <dbReference type="ARBA" id="ARBA00022723"/>
    </source>
</evidence>
<keyword evidence="5" id="KW-0269">Exonuclease</keyword>
<name>A0AAN8WDM2_HALRR</name>
<dbReference type="InterPro" id="IPR040393">
    <property type="entry name" value="TREX1/2"/>
</dbReference>
<dbReference type="GO" id="GO:0005737">
    <property type="term" value="C:cytoplasm"/>
    <property type="evidence" value="ECO:0007669"/>
    <property type="project" value="TreeGrafter"/>
</dbReference>
<dbReference type="SMART" id="SM00479">
    <property type="entry name" value="EXOIII"/>
    <property type="match status" value="1"/>
</dbReference>
<keyword evidence="10" id="KW-1185">Reference proteome</keyword>
<reference evidence="9 10" key="1">
    <citation type="submission" date="2023-11" db="EMBL/GenBank/DDBJ databases">
        <title>Halocaridina rubra genome assembly.</title>
        <authorList>
            <person name="Smith C."/>
        </authorList>
    </citation>
    <scope>NUCLEOTIDE SEQUENCE [LARGE SCALE GENOMIC DNA]</scope>
    <source>
        <strain evidence="9">EP-1</strain>
        <tissue evidence="9">Whole</tissue>
    </source>
</reference>
<dbReference type="Pfam" id="PF00929">
    <property type="entry name" value="RNase_T"/>
    <property type="match status" value="1"/>
</dbReference>
<dbReference type="CDD" id="cd06127">
    <property type="entry name" value="DEDDh"/>
    <property type="match status" value="1"/>
</dbReference>
<evidence type="ECO:0000259" key="8">
    <source>
        <dbReference type="SMART" id="SM00479"/>
    </source>
</evidence>
<dbReference type="GO" id="GO:0006308">
    <property type="term" value="P:DNA catabolic process"/>
    <property type="evidence" value="ECO:0007669"/>
    <property type="project" value="TreeGrafter"/>
</dbReference>
<dbReference type="InterPro" id="IPR012337">
    <property type="entry name" value="RNaseH-like_sf"/>
</dbReference>
<dbReference type="Pfam" id="PF25244">
    <property type="entry name" value="PML_C"/>
    <property type="match status" value="1"/>
</dbReference>
<dbReference type="AlphaFoldDB" id="A0AAN8WDM2"/>
<dbReference type="InterPro" id="IPR057617">
    <property type="entry name" value="PML_C"/>
</dbReference>
<comment type="cofactor">
    <cofactor evidence="1">
        <name>Mg(2+)</name>
        <dbReference type="ChEBI" id="CHEBI:18420"/>
    </cofactor>
</comment>
<dbReference type="GO" id="GO:0008296">
    <property type="term" value="F:3'-5'-DNA exonuclease activity"/>
    <property type="evidence" value="ECO:0007669"/>
    <property type="project" value="TreeGrafter"/>
</dbReference>
<dbReference type="Gene3D" id="3.30.420.10">
    <property type="entry name" value="Ribonuclease H-like superfamily/Ribonuclease H"/>
    <property type="match status" value="1"/>
</dbReference>
<accession>A0AAN8WDM2</accession>
<evidence type="ECO:0000256" key="5">
    <source>
        <dbReference type="ARBA" id="ARBA00022839"/>
    </source>
</evidence>
<organism evidence="9 10">
    <name type="scientific">Halocaridina rubra</name>
    <name type="common">Hawaiian red shrimp</name>
    <dbReference type="NCBI Taxonomy" id="373956"/>
    <lineage>
        <taxon>Eukaryota</taxon>
        <taxon>Metazoa</taxon>
        <taxon>Ecdysozoa</taxon>
        <taxon>Arthropoda</taxon>
        <taxon>Crustacea</taxon>
        <taxon>Multicrustacea</taxon>
        <taxon>Malacostraca</taxon>
        <taxon>Eumalacostraca</taxon>
        <taxon>Eucarida</taxon>
        <taxon>Decapoda</taxon>
        <taxon>Pleocyemata</taxon>
        <taxon>Caridea</taxon>
        <taxon>Atyoidea</taxon>
        <taxon>Atyidae</taxon>
        <taxon>Halocaridina</taxon>
    </lineage>
</organism>
<dbReference type="InterPro" id="IPR036397">
    <property type="entry name" value="RNaseH_sf"/>
</dbReference>
<dbReference type="Proteomes" id="UP001381693">
    <property type="component" value="Unassembled WGS sequence"/>
</dbReference>
<evidence type="ECO:0000256" key="2">
    <source>
        <dbReference type="ARBA" id="ARBA00022722"/>
    </source>
</evidence>
<protein>
    <recommendedName>
        <fullName evidence="8">Exonuclease domain-containing protein</fullName>
    </recommendedName>
</protein>
<evidence type="ECO:0000313" key="9">
    <source>
        <dbReference type="EMBL" id="KAK7056564.1"/>
    </source>
</evidence>
<evidence type="ECO:0000313" key="10">
    <source>
        <dbReference type="Proteomes" id="UP001381693"/>
    </source>
</evidence>